<dbReference type="Gene3D" id="3.10.20.440">
    <property type="entry name" value="2Fe-2S iron-sulphur cluster binding domain, sarcosine oxidase, alpha subunit, N-terminal domain"/>
    <property type="match status" value="1"/>
</dbReference>
<evidence type="ECO:0000256" key="4">
    <source>
        <dbReference type="ARBA" id="ARBA00023014"/>
    </source>
</evidence>
<evidence type="ECO:0000256" key="2">
    <source>
        <dbReference type="ARBA" id="ARBA00023002"/>
    </source>
</evidence>
<dbReference type="PRINTS" id="PR00411">
    <property type="entry name" value="PNDRDTASEI"/>
</dbReference>
<protein>
    <submittedName>
        <fullName evidence="6">FAD-dependent oxidoreductase</fullName>
    </submittedName>
</protein>
<sequence length="804" mass="85270">MTDSGRYLIHDHPILTVPDTGTVEFTWAGKTLTARRGLPISSALFANGIRTFGHHHKDGSPQGIFCANGQCSQCSVLVDGRPAKSCMVLVEDGMKVEPLNGLPSLPPVATVDVAHAASPTDAALVATASGGESGKAADRAAHAATTEMREPEHRSCDCLVIGGGPAGLSAAIEMGKAGVDVLLVDDKHALGGKLVLQTHKFFGSMADCYAGMRGNEIGHLLADEVKTYDNINVWTNTNAVAVFSDRKVGLVRDGKDYVLVEPKTLLVAAGAREKSLIFRGNSLPGVYGAGAFQTLVNRDLVRPAERLFIVGGGNVGLIAGYHALQAGIDVVGLIEALPECGGYKVHFFFNDIFFIEIYTSHTIVSANGKEGVESVTIAGIGPDWKAIPGTERSFACDTVLVAVGLDPVDEFYHKAREFGMNAFSAGDAHEIAEASAAMFSGRIQGREIARSLGCAVPDTPVEWAAKEEVLKSRPGNQGREFVPEKQEGVVPIFHCSQEIPCNPCISVCPIHGITTGDDIRHTPKFVGEAIGARCGGCGQCVSICPGLAITLVDYRKDAENPVVTIAHEFGKEAVKPGDIVDVLDTMGGWLGRCEVLKVRPGVIKLPDGKDEPEAEIAAIADAAGLSDEGDGAAERSTSAENSDARAAREVRAKAAPYLMQNAKQTYKLLLQAPRPIATQIAGIRVQKRTVTEPMDLYVERLTDDTVVCRCERVMAGEIRALIRAGCRDVNEIKTATRSGMGACGAKTCGGLIERIFAEEGVKREDVEKNVGRPFFVEIPLGVFCGVDWEASNGSGGASRVEAEQ</sequence>
<dbReference type="PROSITE" id="PS00198">
    <property type="entry name" value="4FE4S_FER_1"/>
    <property type="match status" value="1"/>
</dbReference>
<keyword evidence="3" id="KW-0408">Iron</keyword>
<keyword evidence="2" id="KW-0560">Oxidoreductase</keyword>
<keyword evidence="4" id="KW-0411">Iron-sulfur</keyword>
<proteinExistence type="predicted"/>
<dbReference type="SUPFAM" id="SSF54862">
    <property type="entry name" value="4Fe-4S ferredoxins"/>
    <property type="match status" value="1"/>
</dbReference>
<organism evidence="6 7">
    <name type="scientific">Eiseniibacteriota bacterium</name>
    <dbReference type="NCBI Taxonomy" id="2212470"/>
    <lineage>
        <taxon>Bacteria</taxon>
        <taxon>Candidatus Eiseniibacteriota</taxon>
    </lineage>
</organism>
<dbReference type="InterPro" id="IPR017896">
    <property type="entry name" value="4Fe4S_Fe-S-bd"/>
</dbReference>
<name>A0A956SBI5_UNCEI</name>
<dbReference type="InterPro" id="IPR023753">
    <property type="entry name" value="FAD/NAD-binding_dom"/>
</dbReference>
<dbReference type="Gene3D" id="3.40.50.720">
    <property type="entry name" value="NAD(P)-binding Rossmann-like Domain"/>
    <property type="match status" value="1"/>
</dbReference>
<dbReference type="GO" id="GO:0016491">
    <property type="term" value="F:oxidoreductase activity"/>
    <property type="evidence" value="ECO:0007669"/>
    <property type="project" value="UniProtKB-KW"/>
</dbReference>
<dbReference type="CDD" id="cd19946">
    <property type="entry name" value="GlpA-like_Fer2_BFD-like"/>
    <property type="match status" value="1"/>
</dbReference>
<dbReference type="InterPro" id="IPR051691">
    <property type="entry name" value="Metab_Enz_Cyan_OpOx_G3PDH"/>
</dbReference>
<dbReference type="PROSITE" id="PS00197">
    <property type="entry name" value="2FE2S_FER_1"/>
    <property type="match status" value="1"/>
</dbReference>
<dbReference type="InterPro" id="IPR007419">
    <property type="entry name" value="BFD-like_2Fe2S-bd_dom"/>
</dbReference>
<dbReference type="Pfam" id="PF07992">
    <property type="entry name" value="Pyr_redox_2"/>
    <property type="match status" value="1"/>
</dbReference>
<dbReference type="Pfam" id="PF04324">
    <property type="entry name" value="Fer2_BFD"/>
    <property type="match status" value="1"/>
</dbReference>
<dbReference type="EMBL" id="JAGQHS010000003">
    <property type="protein sequence ID" value="MCA9754430.1"/>
    <property type="molecule type" value="Genomic_DNA"/>
</dbReference>
<dbReference type="Gene3D" id="1.10.10.1100">
    <property type="entry name" value="BFD-like [2Fe-2S]-binding domain"/>
    <property type="match status" value="1"/>
</dbReference>
<evidence type="ECO:0000256" key="1">
    <source>
        <dbReference type="ARBA" id="ARBA00022723"/>
    </source>
</evidence>
<dbReference type="InterPro" id="IPR006058">
    <property type="entry name" value="2Fe2S_fd_BS"/>
</dbReference>
<reference evidence="6" key="2">
    <citation type="journal article" date="2021" name="Microbiome">
        <title>Successional dynamics and alternative stable states in a saline activated sludge microbial community over 9 years.</title>
        <authorList>
            <person name="Wang Y."/>
            <person name="Ye J."/>
            <person name="Ju F."/>
            <person name="Liu L."/>
            <person name="Boyd J.A."/>
            <person name="Deng Y."/>
            <person name="Parks D.H."/>
            <person name="Jiang X."/>
            <person name="Yin X."/>
            <person name="Woodcroft B.J."/>
            <person name="Tyson G.W."/>
            <person name="Hugenholtz P."/>
            <person name="Polz M.F."/>
            <person name="Zhang T."/>
        </authorList>
    </citation>
    <scope>NUCLEOTIDE SEQUENCE</scope>
    <source>
        <strain evidence="6">HKST-UBA02</strain>
    </source>
</reference>
<comment type="caution">
    <text evidence="6">The sequence shown here is derived from an EMBL/GenBank/DDBJ whole genome shotgun (WGS) entry which is preliminary data.</text>
</comment>
<dbReference type="PROSITE" id="PS51379">
    <property type="entry name" value="4FE4S_FER_2"/>
    <property type="match status" value="1"/>
</dbReference>
<evidence type="ECO:0000256" key="3">
    <source>
        <dbReference type="ARBA" id="ARBA00023004"/>
    </source>
</evidence>
<dbReference type="Pfam" id="PF13510">
    <property type="entry name" value="Fer2_4"/>
    <property type="match status" value="1"/>
</dbReference>
<dbReference type="SUPFAM" id="SSF51905">
    <property type="entry name" value="FAD/NAD(P)-binding domain"/>
    <property type="match status" value="1"/>
</dbReference>
<dbReference type="AlphaFoldDB" id="A0A956SBI5"/>
<dbReference type="PANTHER" id="PTHR42949">
    <property type="entry name" value="ANAEROBIC GLYCEROL-3-PHOSPHATE DEHYDROGENASE SUBUNIT B"/>
    <property type="match status" value="1"/>
</dbReference>
<dbReference type="Gene3D" id="3.30.70.20">
    <property type="match status" value="1"/>
</dbReference>
<dbReference type="Gene3D" id="3.50.50.60">
    <property type="entry name" value="FAD/NAD(P)-binding domain"/>
    <property type="match status" value="1"/>
</dbReference>
<dbReference type="InterPro" id="IPR041854">
    <property type="entry name" value="BFD-like_2Fe2S-bd_dom_sf"/>
</dbReference>
<dbReference type="SUPFAM" id="SSF54292">
    <property type="entry name" value="2Fe-2S ferredoxin-like"/>
    <property type="match status" value="1"/>
</dbReference>
<dbReference type="PRINTS" id="PR00368">
    <property type="entry name" value="FADPNR"/>
</dbReference>
<keyword evidence="1" id="KW-0479">Metal-binding</keyword>
<dbReference type="InterPro" id="IPR017900">
    <property type="entry name" value="4Fe4S_Fe_S_CS"/>
</dbReference>
<dbReference type="GO" id="GO:0046872">
    <property type="term" value="F:metal ion binding"/>
    <property type="evidence" value="ECO:0007669"/>
    <property type="project" value="UniProtKB-KW"/>
</dbReference>
<evidence type="ECO:0000259" key="5">
    <source>
        <dbReference type="PROSITE" id="PS51379"/>
    </source>
</evidence>
<dbReference type="Proteomes" id="UP000739538">
    <property type="component" value="Unassembled WGS sequence"/>
</dbReference>
<dbReference type="InterPro" id="IPR036188">
    <property type="entry name" value="FAD/NAD-bd_sf"/>
</dbReference>
<dbReference type="InterPro" id="IPR042204">
    <property type="entry name" value="2Fe-2S-bd_N"/>
</dbReference>
<accession>A0A956SBI5</accession>
<dbReference type="InterPro" id="IPR001041">
    <property type="entry name" value="2Fe-2S_ferredoxin-type"/>
</dbReference>
<gene>
    <name evidence="6" type="ORF">KDA27_01405</name>
</gene>
<dbReference type="PANTHER" id="PTHR42949:SF3">
    <property type="entry name" value="ANAEROBIC GLYCEROL-3-PHOSPHATE DEHYDROGENASE SUBUNIT B"/>
    <property type="match status" value="1"/>
</dbReference>
<dbReference type="InterPro" id="IPR036010">
    <property type="entry name" value="2Fe-2S_ferredoxin-like_sf"/>
</dbReference>
<feature type="domain" description="4Fe-4S ferredoxin-type" evidence="5">
    <location>
        <begin position="523"/>
        <end position="554"/>
    </location>
</feature>
<evidence type="ECO:0000313" key="6">
    <source>
        <dbReference type="EMBL" id="MCA9754430.1"/>
    </source>
</evidence>
<evidence type="ECO:0000313" key="7">
    <source>
        <dbReference type="Proteomes" id="UP000739538"/>
    </source>
</evidence>
<reference evidence="6" key="1">
    <citation type="submission" date="2020-04" db="EMBL/GenBank/DDBJ databases">
        <authorList>
            <person name="Zhang T."/>
        </authorList>
    </citation>
    <scope>NUCLEOTIDE SEQUENCE</scope>
    <source>
        <strain evidence="6">HKST-UBA02</strain>
    </source>
</reference>
<dbReference type="GO" id="GO:0051537">
    <property type="term" value="F:2 iron, 2 sulfur cluster binding"/>
    <property type="evidence" value="ECO:0007669"/>
    <property type="project" value="InterPro"/>
</dbReference>
<dbReference type="CDD" id="cd00207">
    <property type="entry name" value="fer2"/>
    <property type="match status" value="1"/>
</dbReference>